<dbReference type="PROSITE" id="PS50070">
    <property type="entry name" value="KRINGLE_2"/>
    <property type="match status" value="1"/>
</dbReference>
<reference evidence="14" key="1">
    <citation type="submission" date="2019-09" db="EMBL/GenBank/DDBJ databases">
        <title>Organ-specific transcriptomic study of the physiology of the cattle tick, Rhipicephalus microplus.</title>
        <authorList>
            <person name="Tirloni L."/>
            <person name="Braz G."/>
            <person name="Gandara A.C.P."/>
            <person name="Sabadin G.A."/>
            <person name="da Silva R.M."/>
            <person name="Guizzo M.G."/>
            <person name="Machado J.A."/>
            <person name="Costa E.P."/>
            <person name="Gomes H.F."/>
            <person name="Moraes J."/>
            <person name="Mota M.B.S."/>
            <person name="Mesquita R.D."/>
            <person name="Alvarenga P.H."/>
            <person name="Alves F."/>
            <person name="Seixas A."/>
            <person name="da Fonseca R.N."/>
            <person name="Fogaca A."/>
            <person name="Logullo C."/>
            <person name="Tanaka A."/>
            <person name="Daffre S."/>
            <person name="Termignoni C."/>
            <person name="Vaz I.S.Jr."/>
            <person name="Oliveira P.L."/>
            <person name="Ribeiro J.M."/>
        </authorList>
    </citation>
    <scope>NUCLEOTIDE SEQUENCE</scope>
    <source>
        <strain evidence="14">Porto Alegre</strain>
    </source>
</reference>
<dbReference type="InterPro" id="IPR001190">
    <property type="entry name" value="SRCR"/>
</dbReference>
<evidence type="ECO:0000256" key="9">
    <source>
        <dbReference type="SAM" id="MobiDB-lite"/>
    </source>
</evidence>
<dbReference type="Gene3D" id="2.40.20.10">
    <property type="entry name" value="Plasminogen Kringle 4"/>
    <property type="match status" value="1"/>
</dbReference>
<keyword evidence="2" id="KW-0645">Protease</keyword>
<dbReference type="GO" id="GO:0016020">
    <property type="term" value="C:membrane"/>
    <property type="evidence" value="ECO:0007669"/>
    <property type="project" value="InterPro"/>
</dbReference>
<dbReference type="Pfam" id="PF00530">
    <property type="entry name" value="SRCR"/>
    <property type="match status" value="1"/>
</dbReference>
<feature type="compositionally biased region" description="Polar residues" evidence="9">
    <location>
        <begin position="105"/>
        <end position="117"/>
    </location>
</feature>
<evidence type="ECO:0000256" key="3">
    <source>
        <dbReference type="ARBA" id="ARBA00022801"/>
    </source>
</evidence>
<dbReference type="EMBL" id="GHWJ01002401">
    <property type="protein sequence ID" value="NOV35138.1"/>
    <property type="molecule type" value="Transcribed_RNA"/>
</dbReference>
<evidence type="ECO:0000256" key="4">
    <source>
        <dbReference type="ARBA" id="ARBA00022825"/>
    </source>
</evidence>
<dbReference type="SMART" id="SM00130">
    <property type="entry name" value="KR"/>
    <property type="match status" value="1"/>
</dbReference>
<dbReference type="InterPro" id="IPR016187">
    <property type="entry name" value="CTDL_fold"/>
</dbReference>
<feature type="region of interest" description="Disordered" evidence="9">
    <location>
        <begin position="33"/>
        <end position="56"/>
    </location>
</feature>
<dbReference type="CDD" id="cd00112">
    <property type="entry name" value="LDLa"/>
    <property type="match status" value="1"/>
</dbReference>
<evidence type="ECO:0000259" key="11">
    <source>
        <dbReference type="PROSITE" id="PS50041"/>
    </source>
</evidence>
<dbReference type="PROSITE" id="PS50041">
    <property type="entry name" value="C_TYPE_LECTIN_2"/>
    <property type="match status" value="1"/>
</dbReference>
<dbReference type="PANTHER" id="PTHR24261:SF7">
    <property type="entry name" value="KRINGLE DOMAIN-CONTAINING PROTEIN"/>
    <property type="match status" value="1"/>
</dbReference>
<evidence type="ECO:0000256" key="5">
    <source>
        <dbReference type="ARBA" id="ARBA00023157"/>
    </source>
</evidence>
<feature type="signal peptide" evidence="10">
    <location>
        <begin position="1"/>
        <end position="21"/>
    </location>
</feature>
<feature type="domain" description="Kringle" evidence="12">
    <location>
        <begin position="373"/>
        <end position="441"/>
    </location>
</feature>
<dbReference type="Pfam" id="PF00051">
    <property type="entry name" value="Kringle"/>
    <property type="match status" value="1"/>
</dbReference>
<dbReference type="Gene3D" id="2.40.128.620">
    <property type="match status" value="1"/>
</dbReference>
<dbReference type="InterPro" id="IPR000001">
    <property type="entry name" value="Kringle"/>
</dbReference>
<protein>
    <submittedName>
        <fullName evidence="14">Putative neurotrypsin</fullName>
    </submittedName>
</protein>
<dbReference type="SMART" id="SM00202">
    <property type="entry name" value="SR"/>
    <property type="match status" value="1"/>
</dbReference>
<evidence type="ECO:0000259" key="12">
    <source>
        <dbReference type="PROSITE" id="PS50070"/>
    </source>
</evidence>
<evidence type="ECO:0000256" key="8">
    <source>
        <dbReference type="PROSITE-ProRule" id="PRU00196"/>
    </source>
</evidence>
<keyword evidence="4" id="KW-0720">Serine protease</keyword>
<dbReference type="OrthoDB" id="6477838at2759"/>
<dbReference type="SMART" id="SM00192">
    <property type="entry name" value="LDLa"/>
    <property type="match status" value="1"/>
</dbReference>
<evidence type="ECO:0000259" key="13">
    <source>
        <dbReference type="PROSITE" id="PS50287"/>
    </source>
</evidence>
<dbReference type="SUPFAM" id="SSF57440">
    <property type="entry name" value="Kringle-like"/>
    <property type="match status" value="1"/>
</dbReference>
<feature type="chain" id="PRO_5026817943" evidence="10">
    <location>
        <begin position="22"/>
        <end position="570"/>
    </location>
</feature>
<evidence type="ECO:0000256" key="1">
    <source>
        <dbReference type="ARBA" id="ARBA00022572"/>
    </source>
</evidence>
<keyword evidence="3" id="KW-0378">Hydrolase</keyword>
<accession>A0A6M2CNM5</accession>
<dbReference type="GO" id="GO:0008236">
    <property type="term" value="F:serine-type peptidase activity"/>
    <property type="evidence" value="ECO:0007669"/>
    <property type="project" value="UniProtKB-KW"/>
</dbReference>
<dbReference type="AlphaFoldDB" id="A0A6M2CNM5"/>
<keyword evidence="10" id="KW-0732">Signal</keyword>
<dbReference type="Gene3D" id="3.10.250.10">
    <property type="entry name" value="SRCR-like domain"/>
    <property type="match status" value="1"/>
</dbReference>
<evidence type="ECO:0000256" key="6">
    <source>
        <dbReference type="PROSITE-ProRule" id="PRU00121"/>
    </source>
</evidence>
<dbReference type="InterPro" id="IPR038178">
    <property type="entry name" value="Kringle_sf"/>
</dbReference>
<organism evidence="14">
    <name type="scientific">Rhipicephalus microplus</name>
    <name type="common">Cattle tick</name>
    <name type="synonym">Boophilus microplus</name>
    <dbReference type="NCBI Taxonomy" id="6941"/>
    <lineage>
        <taxon>Eukaryota</taxon>
        <taxon>Metazoa</taxon>
        <taxon>Ecdysozoa</taxon>
        <taxon>Arthropoda</taxon>
        <taxon>Chelicerata</taxon>
        <taxon>Arachnida</taxon>
        <taxon>Acari</taxon>
        <taxon>Parasitiformes</taxon>
        <taxon>Ixodida</taxon>
        <taxon>Ixodoidea</taxon>
        <taxon>Ixodidae</taxon>
        <taxon>Rhipicephalinae</taxon>
        <taxon>Rhipicephalus</taxon>
        <taxon>Boophilus</taxon>
    </lineage>
</organism>
<dbReference type="Pfam" id="PF00059">
    <property type="entry name" value="Lectin_C"/>
    <property type="match status" value="1"/>
</dbReference>
<dbReference type="InterPro" id="IPR036055">
    <property type="entry name" value="LDL_receptor-like_sf"/>
</dbReference>
<dbReference type="InterPro" id="IPR002172">
    <property type="entry name" value="LDrepeatLR_classA_rpt"/>
</dbReference>
<evidence type="ECO:0000256" key="10">
    <source>
        <dbReference type="SAM" id="SignalP"/>
    </source>
</evidence>
<evidence type="ECO:0000256" key="2">
    <source>
        <dbReference type="ARBA" id="ARBA00022670"/>
    </source>
</evidence>
<feature type="domain" description="C-type lectin" evidence="11">
    <location>
        <begin position="227"/>
        <end position="358"/>
    </location>
</feature>
<dbReference type="InterPro" id="IPR036772">
    <property type="entry name" value="SRCR-like_dom_sf"/>
</dbReference>
<feature type="disulfide bond" evidence="7">
    <location>
        <begin position="463"/>
        <end position="481"/>
    </location>
</feature>
<keyword evidence="1 6" id="KW-0420">Kringle</keyword>
<dbReference type="InterPro" id="IPR013806">
    <property type="entry name" value="Kringle-like"/>
</dbReference>
<feature type="disulfide bond" evidence="7">
    <location>
        <begin position="475"/>
        <end position="490"/>
    </location>
</feature>
<feature type="disulfide bond" evidence="8">
    <location>
        <begin position="185"/>
        <end position="195"/>
    </location>
</feature>
<name>A0A6M2CNM5_RHIMP</name>
<dbReference type="InterPro" id="IPR016186">
    <property type="entry name" value="C-type_lectin-like/link_sf"/>
</dbReference>
<sequence>MLLTKWITLVMILLGKNNCDGWTTNLAPFFGRPSQSDVTRSRHPHHPPAVFPPHHSPLAAGRPSWFTQWFDHRHAEEAKSLQTISRPPMSPTGSLAAKARRGNTPLPSTSLPTSNHTIRLRGGRLPHEGFLEVKIAGKWQSLCGDAWNQRLTAMACTEMGFNRGGEYVQRKYPWLTARHGFDVDCPKEVTNMAHCTIRRTMCTSMRRIRLSCNRDPASACNPGEHPFQGMCHLVIGTPSLTHAEARSFCESRGSRLVSISSSAKKNFMSELLLALQKGLDRWHTDGIRINGVWKWEASNQVLTPDRPWQLHNAVLPAAPECLILERVFPEKFHGTPLEEVRHMWNTAHCSERLPFICERATFPIGCRNPDGAYFGSANVTETGKPCLHWGDPRNGPSVSRHYPQAYQEMKLHNHCRSPDGDDTPWCFVSESEYEHCDIPECSLGQSPSVAMVLSKCADNEFQCSPEQCIRKEWICDGDVDCHNGRDEVNCERLLEMFRRTPMTRMSSYEAARYFSASVTKVCTELYTRLNCPKPGGKRSCTLAPMYQLALRLLPLPCYPCANILLFTCRV</sequence>
<feature type="disulfide bond" evidence="7">
    <location>
        <begin position="456"/>
        <end position="468"/>
    </location>
</feature>
<dbReference type="Pfam" id="PF00057">
    <property type="entry name" value="Ldl_recept_a"/>
    <property type="match status" value="1"/>
</dbReference>
<dbReference type="InterPro" id="IPR001304">
    <property type="entry name" value="C-type_lectin-like"/>
</dbReference>
<dbReference type="VEuPathDB" id="VectorBase:LOC119161000"/>
<feature type="domain" description="SRCR" evidence="13">
    <location>
        <begin position="118"/>
        <end position="213"/>
    </location>
</feature>
<dbReference type="GO" id="GO:0006508">
    <property type="term" value="P:proteolysis"/>
    <property type="evidence" value="ECO:0007669"/>
    <property type="project" value="UniProtKB-KW"/>
</dbReference>
<dbReference type="SUPFAM" id="SSF56487">
    <property type="entry name" value="SRCR-like"/>
    <property type="match status" value="1"/>
</dbReference>
<keyword evidence="5 8" id="KW-1015">Disulfide bond</keyword>
<dbReference type="PROSITE" id="PS50068">
    <property type="entry name" value="LDLRA_2"/>
    <property type="match status" value="1"/>
</dbReference>
<dbReference type="SUPFAM" id="SSF56436">
    <property type="entry name" value="C-type lectin-like"/>
    <property type="match status" value="1"/>
</dbReference>
<dbReference type="SUPFAM" id="SSF57424">
    <property type="entry name" value="LDL receptor-like module"/>
    <property type="match status" value="1"/>
</dbReference>
<dbReference type="PANTHER" id="PTHR24261">
    <property type="entry name" value="PLASMINOGEN-RELATED"/>
    <property type="match status" value="1"/>
</dbReference>
<feature type="region of interest" description="Disordered" evidence="9">
    <location>
        <begin position="78"/>
        <end position="118"/>
    </location>
</feature>
<dbReference type="InterPro" id="IPR050759">
    <property type="entry name" value="Serine_protease_kringle"/>
</dbReference>
<dbReference type="PROSITE" id="PS50287">
    <property type="entry name" value="SRCR_2"/>
    <property type="match status" value="1"/>
</dbReference>
<proteinExistence type="predicted"/>
<dbReference type="Gene3D" id="3.10.100.10">
    <property type="entry name" value="Mannose-Binding Protein A, subunit A"/>
    <property type="match status" value="1"/>
</dbReference>
<dbReference type="PRINTS" id="PR00018">
    <property type="entry name" value="KRINGLE"/>
</dbReference>
<comment type="caution">
    <text evidence="8">Lacks conserved residue(s) required for the propagation of feature annotation.</text>
</comment>
<dbReference type="SMART" id="SM00034">
    <property type="entry name" value="CLECT"/>
    <property type="match status" value="1"/>
</dbReference>
<evidence type="ECO:0000256" key="7">
    <source>
        <dbReference type="PROSITE-ProRule" id="PRU00124"/>
    </source>
</evidence>
<evidence type="ECO:0000313" key="14">
    <source>
        <dbReference type="EMBL" id="NOV35138.1"/>
    </source>
</evidence>
<dbReference type="CDD" id="cd00037">
    <property type="entry name" value="CLECT"/>
    <property type="match status" value="1"/>
</dbReference>